<dbReference type="InterPro" id="IPR036965">
    <property type="entry name" value="Terpene_synth_N_sf"/>
</dbReference>
<accession>A0A6J1CR35</accession>
<dbReference type="Pfam" id="PF01397">
    <property type="entry name" value="Terpene_synth"/>
    <property type="match status" value="1"/>
</dbReference>
<evidence type="ECO:0000313" key="7">
    <source>
        <dbReference type="Proteomes" id="UP000504603"/>
    </source>
</evidence>
<dbReference type="CDD" id="cd00684">
    <property type="entry name" value="Terpene_cyclase_plant_C1"/>
    <property type="match status" value="1"/>
</dbReference>
<dbReference type="PANTHER" id="PTHR31225:SF221">
    <property type="entry name" value="(-)-GERMACRENE D SYNTHASE"/>
    <property type="match status" value="1"/>
</dbReference>
<dbReference type="Proteomes" id="UP000504603">
    <property type="component" value="Unplaced"/>
</dbReference>
<dbReference type="SUPFAM" id="SSF48239">
    <property type="entry name" value="Terpenoid cyclases/Protein prenyltransferases"/>
    <property type="match status" value="1"/>
</dbReference>
<gene>
    <name evidence="8" type="primary">LOC111013402</name>
</gene>
<keyword evidence="4" id="KW-0456">Lyase</keyword>
<evidence type="ECO:0000256" key="2">
    <source>
        <dbReference type="ARBA" id="ARBA00022723"/>
    </source>
</evidence>
<sequence>MSSEVVSDLIAPNNGSSNDSVLRRSANFEPSLWGDYFLSYPINTVLDDMVRKQLEEQREEVRRMLEAAEKCSEKLSLIDSIQRLGLSYHFEGEINEILEHMQNDSCNLDDDEDIYIVALRFRLLRQQGYSVSCEIFNRFTNENGDFKESMVKDQRGILSLYQASHLGMNGENILDKALAFTTTHLQAIAMDASSPFAEEAKYSLKWPIYKAVPRFTARNHISLYDKDPLKNNVLLSFAKLDFNALQKLYKKELAEVSRWDINAIDKLPHYMKFLYQAILDAYRDVEQDIDEDNNILSFGLDCAKAAMKRQCRVYLAEAKWFYEGYVPTMEEYMEIATISASYHLFAASSFLGMGDVVSKEVLEWAKSDPIMLSASGDIGRLMNDIVSHEFEQERGDVASAVECYMKQYGVSEEEAVVELEKQVIKAWKDVTEDYMKSNKFPNAILSCVINVNRLSDFFYKEEDGYTFPNGEIKRFITSMLKDPVPF</sequence>
<dbReference type="RefSeq" id="XP_022143532.1">
    <property type="nucleotide sequence ID" value="XM_022287840.1"/>
</dbReference>
<keyword evidence="2" id="KW-0479">Metal-binding</keyword>
<dbReference type="GeneID" id="111013402"/>
<feature type="domain" description="Terpene synthase N-terminal" evidence="5">
    <location>
        <begin position="32"/>
        <end position="204"/>
    </location>
</feature>
<dbReference type="InterPro" id="IPR001906">
    <property type="entry name" value="Terpene_synth_N"/>
</dbReference>
<name>A0A6J1CR35_MOMCH</name>
<dbReference type="Pfam" id="PF03936">
    <property type="entry name" value="Terpene_synth_C"/>
    <property type="match status" value="1"/>
</dbReference>
<dbReference type="InterPro" id="IPR050148">
    <property type="entry name" value="Terpene_synthase-like"/>
</dbReference>
<evidence type="ECO:0000313" key="8">
    <source>
        <dbReference type="RefSeq" id="XP_022143532.1"/>
    </source>
</evidence>
<dbReference type="InterPro" id="IPR008949">
    <property type="entry name" value="Isoprenoid_synthase_dom_sf"/>
</dbReference>
<dbReference type="GO" id="GO:0000287">
    <property type="term" value="F:magnesium ion binding"/>
    <property type="evidence" value="ECO:0007669"/>
    <property type="project" value="InterPro"/>
</dbReference>
<dbReference type="FunFam" id="1.50.10.130:FF:000001">
    <property type="entry name" value="Isoprene synthase, chloroplastic"/>
    <property type="match status" value="1"/>
</dbReference>
<protein>
    <submittedName>
        <fullName evidence="8">(-)-germacrene D synthase-like isoform X2</fullName>
    </submittedName>
</protein>
<keyword evidence="3" id="KW-0460">Magnesium</keyword>
<keyword evidence="7" id="KW-1185">Reference proteome</keyword>
<dbReference type="Gene3D" id="1.50.10.130">
    <property type="entry name" value="Terpene synthase, N-terminal domain"/>
    <property type="match status" value="1"/>
</dbReference>
<dbReference type="InterPro" id="IPR044814">
    <property type="entry name" value="Terpene_cyclase_plant_C1"/>
</dbReference>
<dbReference type="InterPro" id="IPR008930">
    <property type="entry name" value="Terpenoid_cyclase/PrenylTrfase"/>
</dbReference>
<feature type="domain" description="Terpene synthase metal-binding" evidence="6">
    <location>
        <begin position="256"/>
        <end position="429"/>
    </location>
</feature>
<evidence type="ECO:0000259" key="6">
    <source>
        <dbReference type="Pfam" id="PF03936"/>
    </source>
</evidence>
<comment type="cofactor">
    <cofactor evidence="1">
        <name>Mg(2+)</name>
        <dbReference type="ChEBI" id="CHEBI:18420"/>
    </cofactor>
</comment>
<evidence type="ECO:0000259" key="5">
    <source>
        <dbReference type="Pfam" id="PF01397"/>
    </source>
</evidence>
<evidence type="ECO:0000256" key="1">
    <source>
        <dbReference type="ARBA" id="ARBA00001946"/>
    </source>
</evidence>
<dbReference type="InterPro" id="IPR005630">
    <property type="entry name" value="Terpene_synthase_metal-bd"/>
</dbReference>
<evidence type="ECO:0000256" key="4">
    <source>
        <dbReference type="ARBA" id="ARBA00023239"/>
    </source>
</evidence>
<evidence type="ECO:0000256" key="3">
    <source>
        <dbReference type="ARBA" id="ARBA00022842"/>
    </source>
</evidence>
<proteinExistence type="predicted"/>
<reference evidence="8" key="1">
    <citation type="submission" date="2025-08" db="UniProtKB">
        <authorList>
            <consortium name="RefSeq"/>
        </authorList>
    </citation>
    <scope>IDENTIFICATION</scope>
    <source>
        <strain evidence="8">OHB3-1</strain>
    </source>
</reference>
<dbReference type="GO" id="GO:0016102">
    <property type="term" value="P:diterpenoid biosynthetic process"/>
    <property type="evidence" value="ECO:0007669"/>
    <property type="project" value="InterPro"/>
</dbReference>
<dbReference type="PANTHER" id="PTHR31225">
    <property type="entry name" value="OS04G0344100 PROTEIN-RELATED"/>
    <property type="match status" value="1"/>
</dbReference>
<dbReference type="AlphaFoldDB" id="A0A6J1CR35"/>
<organism evidence="7 8">
    <name type="scientific">Momordica charantia</name>
    <name type="common">Bitter gourd</name>
    <name type="synonym">Balsam pear</name>
    <dbReference type="NCBI Taxonomy" id="3673"/>
    <lineage>
        <taxon>Eukaryota</taxon>
        <taxon>Viridiplantae</taxon>
        <taxon>Streptophyta</taxon>
        <taxon>Embryophyta</taxon>
        <taxon>Tracheophyta</taxon>
        <taxon>Spermatophyta</taxon>
        <taxon>Magnoliopsida</taxon>
        <taxon>eudicotyledons</taxon>
        <taxon>Gunneridae</taxon>
        <taxon>Pentapetalae</taxon>
        <taxon>rosids</taxon>
        <taxon>fabids</taxon>
        <taxon>Cucurbitales</taxon>
        <taxon>Cucurbitaceae</taxon>
        <taxon>Momordiceae</taxon>
        <taxon>Momordica</taxon>
    </lineage>
</organism>
<dbReference type="GO" id="GO:0010333">
    <property type="term" value="F:terpene synthase activity"/>
    <property type="evidence" value="ECO:0007669"/>
    <property type="project" value="InterPro"/>
</dbReference>
<dbReference type="Gene3D" id="1.10.600.10">
    <property type="entry name" value="Farnesyl Diphosphate Synthase"/>
    <property type="match status" value="2"/>
</dbReference>
<dbReference type="SUPFAM" id="SSF48576">
    <property type="entry name" value="Terpenoid synthases"/>
    <property type="match status" value="1"/>
</dbReference>